<dbReference type="SUPFAM" id="SSF53098">
    <property type="entry name" value="Ribonuclease H-like"/>
    <property type="match status" value="1"/>
</dbReference>
<proteinExistence type="predicted"/>
<dbReference type="Gene3D" id="3.30.420.10">
    <property type="entry name" value="Ribonuclease H-like superfamily/Ribonuclease H"/>
    <property type="match status" value="1"/>
</dbReference>
<feature type="compositionally biased region" description="Basic residues" evidence="4">
    <location>
        <begin position="567"/>
        <end position="576"/>
    </location>
</feature>
<dbReference type="AlphaFoldDB" id="A0A6A5BCQ7"/>
<feature type="region of interest" description="Disordered" evidence="4">
    <location>
        <begin position="550"/>
        <end position="594"/>
    </location>
</feature>
<dbReference type="InterPro" id="IPR051274">
    <property type="entry name" value="3-5_Exoribonuclease"/>
</dbReference>
<reference evidence="6 7" key="1">
    <citation type="journal article" date="2019" name="Sci. Rep.">
        <title>Nanopore sequencing improves the draft genome of the human pathogenic amoeba Naegleria fowleri.</title>
        <authorList>
            <person name="Liechti N."/>
            <person name="Schurch N."/>
            <person name="Bruggmann R."/>
            <person name="Wittwer M."/>
        </authorList>
    </citation>
    <scope>NUCLEOTIDE SEQUENCE [LARGE SCALE GENOMIC DNA]</scope>
    <source>
        <strain evidence="6 7">ATCC 30894</strain>
    </source>
</reference>
<evidence type="ECO:0000313" key="7">
    <source>
        <dbReference type="Proteomes" id="UP000444721"/>
    </source>
</evidence>
<keyword evidence="1" id="KW-0540">Nuclease</keyword>
<feature type="domain" description="Exonuclease" evidence="5">
    <location>
        <begin position="195"/>
        <end position="384"/>
    </location>
</feature>
<accession>A0A6A5BCQ7</accession>
<dbReference type="GO" id="GO:0000175">
    <property type="term" value="F:3'-5'-RNA exonuclease activity"/>
    <property type="evidence" value="ECO:0007669"/>
    <property type="project" value="InterPro"/>
</dbReference>
<dbReference type="CDD" id="cd06133">
    <property type="entry name" value="ERI-1_3'hExo_like"/>
    <property type="match status" value="1"/>
</dbReference>
<feature type="compositionally biased region" description="Low complexity" evidence="4">
    <location>
        <begin position="577"/>
        <end position="586"/>
    </location>
</feature>
<name>A0A6A5BCQ7_NAEFO</name>
<evidence type="ECO:0000256" key="1">
    <source>
        <dbReference type="ARBA" id="ARBA00022722"/>
    </source>
</evidence>
<evidence type="ECO:0000256" key="3">
    <source>
        <dbReference type="ARBA" id="ARBA00022839"/>
    </source>
</evidence>
<feature type="compositionally biased region" description="Polar residues" evidence="4">
    <location>
        <begin position="18"/>
        <end position="51"/>
    </location>
</feature>
<evidence type="ECO:0000256" key="4">
    <source>
        <dbReference type="SAM" id="MobiDB-lite"/>
    </source>
</evidence>
<feature type="region of interest" description="Disordered" evidence="4">
    <location>
        <begin position="431"/>
        <end position="498"/>
    </location>
</feature>
<dbReference type="PANTHER" id="PTHR23044">
    <property type="entry name" value="3'-5' EXONUCLEASE ERI1-RELATED"/>
    <property type="match status" value="1"/>
</dbReference>
<dbReference type="PANTHER" id="PTHR23044:SF61">
    <property type="entry name" value="3'-5' EXORIBONUCLEASE 1-RELATED"/>
    <property type="match status" value="1"/>
</dbReference>
<feature type="compositionally biased region" description="Low complexity" evidence="4">
    <location>
        <begin position="115"/>
        <end position="137"/>
    </location>
</feature>
<dbReference type="InterPro" id="IPR036397">
    <property type="entry name" value="RNaseH_sf"/>
</dbReference>
<dbReference type="VEuPathDB" id="AmoebaDB:NF0124870"/>
<feature type="compositionally biased region" description="Low complexity" evidence="4">
    <location>
        <begin position="486"/>
        <end position="495"/>
    </location>
</feature>
<feature type="region of interest" description="Disordered" evidence="4">
    <location>
        <begin position="89"/>
        <end position="166"/>
    </location>
</feature>
<sequence>MLYQHRQATTTSTTNKTPPQSRGGHSQQQLIPHTNPNAMDTTCSSPTISSDSGNNESQDRSSSSLENSSASSSSNLLITASGIDGSEEDGCMFPIEVNDDTNNQQQQHHHHFRRYNNNNISRSNNNGNRPSNKSSNRYSPRYGNKRNNGPNASLNNNNKQYTKSPRSRSYIDFEQFQQQNQQLFESHEPRHRYDYLVIIDFEATCDTGLNPTITRDNQEMIEFPFVVVDLSTAEIIHKERYYVKPTMTTSLTPFCVQLTGITDEILQKEGISLEAALQNFHYYIKDTFLNTGKSFCILTDSEWDIKGLLIREAKTKGIFFEPYFRTFYDLRKEYVKCYPYAIVRGLRSMVEQSRIDFIGRHHSGLCDCFTIAEIVKKLLNDGHIFDEPVTVSEYYDPFRDNTFGEFIQSYRPLLNTQDYLEIEASLSPNRRNRALSQSMNSSPMTPSSYSSSVTADSAPPNLEERRGRSQSMAPPLSRTYALSDKSSTSSSSSSSPNEDFFISQNVLSTSSNDLLNSSTIEEEQTEVFLNPLSENASKENTQQFTSYSANYRGKHFHSSSSPDQYKKRSNNKKYYSKRSISSASNSPPQHYSYH</sequence>
<feature type="compositionally biased region" description="Low complexity" evidence="4">
    <location>
        <begin position="436"/>
        <end position="458"/>
    </location>
</feature>
<dbReference type="EMBL" id="VFQX01000051">
    <property type="protein sequence ID" value="KAF0974847.1"/>
    <property type="molecule type" value="Genomic_DNA"/>
</dbReference>
<feature type="compositionally biased region" description="Low complexity" evidence="4">
    <location>
        <begin position="52"/>
        <end position="74"/>
    </location>
</feature>
<dbReference type="RefSeq" id="XP_044559560.1">
    <property type="nucleotide sequence ID" value="XM_044709944.1"/>
</dbReference>
<feature type="compositionally biased region" description="Low complexity" evidence="4">
    <location>
        <begin position="147"/>
        <end position="158"/>
    </location>
</feature>
<protein>
    <recommendedName>
        <fullName evidence="5">Exonuclease domain-containing protein</fullName>
    </recommendedName>
</protein>
<evidence type="ECO:0000256" key="2">
    <source>
        <dbReference type="ARBA" id="ARBA00022801"/>
    </source>
</evidence>
<dbReference type="InterPro" id="IPR047201">
    <property type="entry name" value="ERI-1_3'hExo-like"/>
</dbReference>
<dbReference type="Pfam" id="PF00929">
    <property type="entry name" value="RNase_T"/>
    <property type="match status" value="1"/>
</dbReference>
<keyword evidence="2" id="KW-0378">Hydrolase</keyword>
<dbReference type="GeneID" id="68113539"/>
<evidence type="ECO:0000313" key="6">
    <source>
        <dbReference type="EMBL" id="KAF0974847.1"/>
    </source>
</evidence>
<dbReference type="OrthoDB" id="448399at2759"/>
<dbReference type="GO" id="GO:0003676">
    <property type="term" value="F:nucleic acid binding"/>
    <property type="evidence" value="ECO:0007669"/>
    <property type="project" value="InterPro"/>
</dbReference>
<feature type="region of interest" description="Disordered" evidence="4">
    <location>
        <begin position="1"/>
        <end position="74"/>
    </location>
</feature>
<evidence type="ECO:0000259" key="5">
    <source>
        <dbReference type="SMART" id="SM00479"/>
    </source>
</evidence>
<organism evidence="6 7">
    <name type="scientific">Naegleria fowleri</name>
    <name type="common">Brain eating amoeba</name>
    <dbReference type="NCBI Taxonomy" id="5763"/>
    <lineage>
        <taxon>Eukaryota</taxon>
        <taxon>Discoba</taxon>
        <taxon>Heterolobosea</taxon>
        <taxon>Tetramitia</taxon>
        <taxon>Eutetramitia</taxon>
        <taxon>Vahlkampfiidae</taxon>
        <taxon>Naegleria</taxon>
    </lineage>
</organism>
<dbReference type="SMART" id="SM00479">
    <property type="entry name" value="EXOIII"/>
    <property type="match status" value="1"/>
</dbReference>
<dbReference type="InterPro" id="IPR012337">
    <property type="entry name" value="RNaseH-like_sf"/>
</dbReference>
<keyword evidence="7" id="KW-1185">Reference proteome</keyword>
<gene>
    <name evidence="6" type="ORF">FDP41_006321</name>
</gene>
<dbReference type="InterPro" id="IPR013520">
    <property type="entry name" value="Ribonucl_H"/>
</dbReference>
<dbReference type="VEuPathDB" id="AmoebaDB:NfTy_076650"/>
<dbReference type="Proteomes" id="UP000444721">
    <property type="component" value="Unassembled WGS sequence"/>
</dbReference>
<comment type="caution">
    <text evidence="6">The sequence shown here is derived from an EMBL/GenBank/DDBJ whole genome shotgun (WGS) entry which is preliminary data.</text>
</comment>
<keyword evidence="3" id="KW-0269">Exonuclease</keyword>
<dbReference type="VEuPathDB" id="AmoebaDB:FDP41_006321"/>